<dbReference type="EMBL" id="JAGPXC010000004">
    <property type="protein sequence ID" value="KAH6654504.1"/>
    <property type="molecule type" value="Genomic_DNA"/>
</dbReference>
<dbReference type="GO" id="GO:0005884">
    <property type="term" value="C:actin filament"/>
    <property type="evidence" value="ECO:0007669"/>
    <property type="project" value="TreeGrafter"/>
</dbReference>
<dbReference type="InterPro" id="IPR029006">
    <property type="entry name" value="ADF-H/Gelsolin-like_dom_sf"/>
</dbReference>
<feature type="domain" description="ADF-H" evidence="8">
    <location>
        <begin position="3"/>
        <end position="135"/>
    </location>
</feature>
<dbReference type="GO" id="GO:0051016">
    <property type="term" value="P:barbed-end actin filament capping"/>
    <property type="evidence" value="ECO:0007669"/>
    <property type="project" value="TreeGrafter"/>
</dbReference>
<organism evidence="9 10">
    <name type="scientific">Truncatella angustata</name>
    <dbReference type="NCBI Taxonomy" id="152316"/>
    <lineage>
        <taxon>Eukaryota</taxon>
        <taxon>Fungi</taxon>
        <taxon>Dikarya</taxon>
        <taxon>Ascomycota</taxon>
        <taxon>Pezizomycotina</taxon>
        <taxon>Sordariomycetes</taxon>
        <taxon>Xylariomycetidae</taxon>
        <taxon>Amphisphaeriales</taxon>
        <taxon>Sporocadaceae</taxon>
        <taxon>Truncatella</taxon>
    </lineage>
</organism>
<keyword evidence="4" id="KW-0677">Repeat</keyword>
<keyword evidence="5" id="KW-0009">Actin-binding</keyword>
<evidence type="ECO:0000256" key="6">
    <source>
        <dbReference type="ARBA" id="ARBA00023212"/>
    </source>
</evidence>
<dbReference type="GO" id="GO:0051015">
    <property type="term" value="F:actin filament binding"/>
    <property type="evidence" value="ECO:0007669"/>
    <property type="project" value="TreeGrafter"/>
</dbReference>
<evidence type="ECO:0000313" key="9">
    <source>
        <dbReference type="EMBL" id="KAH6654504.1"/>
    </source>
</evidence>
<keyword evidence="10" id="KW-1185">Reference proteome</keyword>
<accession>A0A9P8ULW7</accession>
<sequence length="331" mass="36470">MQSGISASQELNSQFNNLLSDISIFGLLVTIKGESLVPVTTLPSKGSDFSANLESLSPHLQPNEALYILLRRRPTPPGFIAISYVPDSAKVRQKMLFASTRLTLVRELGSEHFSETIFATTPEELTAAGFAKHEKHAGLAAPLTEEERTLGEVKRAEAEEGRGTGVREIHLSKTMNMPVATDALVALSNLGRGEGAGIVTLKINPESEVVELLPSSSTPSTVEELVQNLDDKEPRFTFWRFTHTYGGEEQSPILFFYTCPAAAGKSIKFRMMYPLMKRAVITAAESECGIKVEKKFEVEEPTEITEKGVLDDLHPQAEVRQAFRRPKRPGR</sequence>
<dbReference type="PANTHER" id="PTHR13759">
    <property type="entry name" value="TWINFILIN"/>
    <property type="match status" value="1"/>
</dbReference>
<name>A0A9P8ULW7_9PEZI</name>
<dbReference type="PANTHER" id="PTHR13759:SF1">
    <property type="entry name" value="TWINFILIN"/>
    <property type="match status" value="1"/>
</dbReference>
<dbReference type="InterPro" id="IPR002108">
    <property type="entry name" value="ADF-H"/>
</dbReference>
<protein>
    <recommendedName>
        <fullName evidence="8">ADF-H domain-containing protein</fullName>
    </recommendedName>
</protein>
<dbReference type="Gene3D" id="3.40.20.10">
    <property type="entry name" value="Severin"/>
    <property type="match status" value="2"/>
</dbReference>
<dbReference type="PROSITE" id="PS51263">
    <property type="entry name" value="ADF_H"/>
    <property type="match status" value="2"/>
</dbReference>
<evidence type="ECO:0000256" key="1">
    <source>
        <dbReference type="ARBA" id="ARBA00004245"/>
    </source>
</evidence>
<dbReference type="GO" id="GO:0030042">
    <property type="term" value="P:actin filament depolymerization"/>
    <property type="evidence" value="ECO:0007669"/>
    <property type="project" value="TreeGrafter"/>
</dbReference>
<evidence type="ECO:0000256" key="5">
    <source>
        <dbReference type="ARBA" id="ARBA00023203"/>
    </source>
</evidence>
<gene>
    <name evidence="9" type="ORF">BKA67DRAFT_535825</name>
</gene>
<dbReference type="AlphaFoldDB" id="A0A9P8ULW7"/>
<dbReference type="SMART" id="SM00102">
    <property type="entry name" value="ADF"/>
    <property type="match status" value="2"/>
</dbReference>
<dbReference type="InterPro" id="IPR028458">
    <property type="entry name" value="Twinfilin"/>
</dbReference>
<proteinExistence type="inferred from homology"/>
<comment type="subunit">
    <text evidence="7">Interacts with G-actin; ADP-actin form.</text>
</comment>
<dbReference type="SUPFAM" id="SSF55753">
    <property type="entry name" value="Actin depolymerizing proteins"/>
    <property type="match status" value="2"/>
</dbReference>
<evidence type="ECO:0000256" key="3">
    <source>
        <dbReference type="ARBA" id="ARBA00022490"/>
    </source>
</evidence>
<keyword evidence="6" id="KW-0206">Cytoskeleton</keyword>
<evidence type="ECO:0000256" key="4">
    <source>
        <dbReference type="ARBA" id="ARBA00022737"/>
    </source>
</evidence>
<comment type="caution">
    <text evidence="9">The sequence shown here is derived from an EMBL/GenBank/DDBJ whole genome shotgun (WGS) entry which is preliminary data.</text>
</comment>
<evidence type="ECO:0000313" key="10">
    <source>
        <dbReference type="Proteomes" id="UP000758603"/>
    </source>
</evidence>
<dbReference type="Pfam" id="PF00241">
    <property type="entry name" value="Cofilin_ADF"/>
    <property type="match status" value="2"/>
</dbReference>
<dbReference type="CDD" id="cd11285">
    <property type="entry name" value="ADF_Twf-N_like"/>
    <property type="match status" value="1"/>
</dbReference>
<evidence type="ECO:0000259" key="8">
    <source>
        <dbReference type="PROSITE" id="PS51263"/>
    </source>
</evidence>
<dbReference type="Proteomes" id="UP000758603">
    <property type="component" value="Unassembled WGS sequence"/>
</dbReference>
<dbReference type="GO" id="GO:0003785">
    <property type="term" value="F:actin monomer binding"/>
    <property type="evidence" value="ECO:0007669"/>
    <property type="project" value="TreeGrafter"/>
</dbReference>
<comment type="similarity">
    <text evidence="2">Belongs to the actin-binding proteins ADF family. Twinfilin subfamily.</text>
</comment>
<feature type="domain" description="ADF-H" evidence="8">
    <location>
        <begin position="172"/>
        <end position="314"/>
    </location>
</feature>
<dbReference type="FunFam" id="3.40.20.10:FF:000042">
    <property type="entry name" value="Actin depolymerizing protein"/>
    <property type="match status" value="1"/>
</dbReference>
<reference evidence="9" key="1">
    <citation type="journal article" date="2021" name="Nat. Commun.">
        <title>Genetic determinants of endophytism in the Arabidopsis root mycobiome.</title>
        <authorList>
            <person name="Mesny F."/>
            <person name="Miyauchi S."/>
            <person name="Thiergart T."/>
            <person name="Pickel B."/>
            <person name="Atanasova L."/>
            <person name="Karlsson M."/>
            <person name="Huettel B."/>
            <person name="Barry K.W."/>
            <person name="Haridas S."/>
            <person name="Chen C."/>
            <person name="Bauer D."/>
            <person name="Andreopoulos W."/>
            <person name="Pangilinan J."/>
            <person name="LaButti K."/>
            <person name="Riley R."/>
            <person name="Lipzen A."/>
            <person name="Clum A."/>
            <person name="Drula E."/>
            <person name="Henrissat B."/>
            <person name="Kohler A."/>
            <person name="Grigoriev I.V."/>
            <person name="Martin F.M."/>
            <person name="Hacquard S."/>
        </authorList>
    </citation>
    <scope>NUCLEOTIDE SEQUENCE</scope>
    <source>
        <strain evidence="9">MPI-SDFR-AT-0073</strain>
    </source>
</reference>
<dbReference type="GeneID" id="70128961"/>
<keyword evidence="3" id="KW-0963">Cytoplasm</keyword>
<comment type="subcellular location">
    <subcellularLocation>
        <location evidence="1">Cytoplasm</location>
        <location evidence="1">Cytoskeleton</location>
    </subcellularLocation>
</comment>
<evidence type="ECO:0000256" key="2">
    <source>
        <dbReference type="ARBA" id="ARBA00009557"/>
    </source>
</evidence>
<dbReference type="GO" id="GO:0005737">
    <property type="term" value="C:cytoplasm"/>
    <property type="evidence" value="ECO:0007669"/>
    <property type="project" value="TreeGrafter"/>
</dbReference>
<dbReference type="OrthoDB" id="10006997at2759"/>
<evidence type="ECO:0000256" key="7">
    <source>
        <dbReference type="ARBA" id="ARBA00038532"/>
    </source>
</evidence>
<dbReference type="RefSeq" id="XP_045958774.1">
    <property type="nucleotide sequence ID" value="XM_046100069.1"/>
</dbReference>